<comment type="subcellular location">
    <subcellularLocation>
        <location evidence="1">Cell membrane</location>
        <topology evidence="1">Multi-pass membrane protein</topology>
    </subcellularLocation>
</comment>
<keyword evidence="4 8" id="KW-1133">Transmembrane helix</keyword>
<evidence type="ECO:0000256" key="2">
    <source>
        <dbReference type="ARBA" id="ARBA00022475"/>
    </source>
</evidence>
<evidence type="ECO:0000256" key="1">
    <source>
        <dbReference type="ARBA" id="ARBA00004651"/>
    </source>
</evidence>
<dbReference type="AlphaFoldDB" id="A0ABD2N1Y3"/>
<keyword evidence="7" id="KW-0325">Glycoprotein</keyword>
<accession>A0ABD2N1Y3</accession>
<keyword evidence="10" id="KW-1185">Reference proteome</keyword>
<dbReference type="SUPFAM" id="SSF53850">
    <property type="entry name" value="Periplasmic binding protein-like II"/>
    <property type="match status" value="1"/>
</dbReference>
<name>A0ABD2N1Y3_9CUCU</name>
<keyword evidence="6" id="KW-0675">Receptor</keyword>
<dbReference type="EMBL" id="JABFTP020000062">
    <property type="protein sequence ID" value="KAL3272686.1"/>
    <property type="molecule type" value="Genomic_DNA"/>
</dbReference>
<dbReference type="PANTHER" id="PTHR42643:SF35">
    <property type="entry name" value="IONOTROPIC RECEPTOR 68A, ISOFORM A"/>
    <property type="match status" value="1"/>
</dbReference>
<proteinExistence type="predicted"/>
<evidence type="ECO:0000256" key="8">
    <source>
        <dbReference type="SAM" id="Phobius"/>
    </source>
</evidence>
<comment type="caution">
    <text evidence="9">The sequence shown here is derived from an EMBL/GenBank/DDBJ whole genome shotgun (WGS) entry which is preliminary data.</text>
</comment>
<feature type="transmembrane region" description="Helical" evidence="8">
    <location>
        <begin position="243"/>
        <end position="261"/>
    </location>
</feature>
<sequence length="455" mass="52844">MSLQQGFNIKVLQVKNEVDRNNLQQSNELDFILFSSLEEKLFDKTVSSDDASVILPSFNWNPLNELKKLNQSFQVIGFSCPPYVIIDDDNLTGLDVELIKLILLNWPIHFRILKGITNPYKNMEAILRNRTADMSSCGAWLTMKLFVSKSGLTPTYTEQCFTFLVHKPNRLPEATFMFQCFQLSLWFFISCSICFLVVYITIIQRFSSGKKIGMEESFILILNRLVGNSFEEEYTSRSRVLKYILLLWRVCSFLIMTYYSAGLPPYYNDLQINSVNDMVKMNIHWLERQSDNLKAYVRSFGGIYEAIADLFIFEKNTTVINMKIRNGKFAIPVESLPGRGLGYHEFLDEYGKEHMKVLPECLMKLHSVYVMQTNSPFQHFISRKILEVISHGFLEILFKKTVDKKHKKTVEGYYSIYIGELNNLLSLSKIQGGFWFILFGWILGLVCLINEKNRK</sequence>
<dbReference type="Proteomes" id="UP001516400">
    <property type="component" value="Unassembled WGS sequence"/>
</dbReference>
<evidence type="ECO:0000313" key="10">
    <source>
        <dbReference type="Proteomes" id="UP001516400"/>
    </source>
</evidence>
<evidence type="ECO:0000256" key="5">
    <source>
        <dbReference type="ARBA" id="ARBA00023136"/>
    </source>
</evidence>
<evidence type="ECO:0000256" key="3">
    <source>
        <dbReference type="ARBA" id="ARBA00022692"/>
    </source>
</evidence>
<keyword evidence="5 8" id="KW-0472">Membrane</keyword>
<dbReference type="InterPro" id="IPR052192">
    <property type="entry name" value="Insect_Ionotropic_Sensory_Rcpt"/>
</dbReference>
<feature type="transmembrane region" description="Helical" evidence="8">
    <location>
        <begin position="430"/>
        <end position="449"/>
    </location>
</feature>
<keyword evidence="2" id="KW-1003">Cell membrane</keyword>
<evidence type="ECO:0000256" key="6">
    <source>
        <dbReference type="ARBA" id="ARBA00023170"/>
    </source>
</evidence>
<dbReference type="Gene3D" id="1.10.287.70">
    <property type="match status" value="1"/>
</dbReference>
<organism evidence="9 10">
    <name type="scientific">Cryptolaemus montrouzieri</name>
    <dbReference type="NCBI Taxonomy" id="559131"/>
    <lineage>
        <taxon>Eukaryota</taxon>
        <taxon>Metazoa</taxon>
        <taxon>Ecdysozoa</taxon>
        <taxon>Arthropoda</taxon>
        <taxon>Hexapoda</taxon>
        <taxon>Insecta</taxon>
        <taxon>Pterygota</taxon>
        <taxon>Neoptera</taxon>
        <taxon>Endopterygota</taxon>
        <taxon>Coleoptera</taxon>
        <taxon>Polyphaga</taxon>
        <taxon>Cucujiformia</taxon>
        <taxon>Coccinelloidea</taxon>
        <taxon>Coccinellidae</taxon>
        <taxon>Scymninae</taxon>
        <taxon>Scymnini</taxon>
        <taxon>Cryptolaemus</taxon>
    </lineage>
</organism>
<evidence type="ECO:0000256" key="7">
    <source>
        <dbReference type="ARBA" id="ARBA00023180"/>
    </source>
</evidence>
<protein>
    <submittedName>
        <fullName evidence="9">Uncharacterized protein</fullName>
    </submittedName>
</protein>
<keyword evidence="3 8" id="KW-0812">Transmembrane</keyword>
<dbReference type="PANTHER" id="PTHR42643">
    <property type="entry name" value="IONOTROPIC RECEPTOR 20A-RELATED"/>
    <property type="match status" value="1"/>
</dbReference>
<gene>
    <name evidence="9" type="ORF">HHI36_014150</name>
</gene>
<feature type="transmembrane region" description="Helical" evidence="8">
    <location>
        <begin position="183"/>
        <end position="202"/>
    </location>
</feature>
<dbReference type="GO" id="GO:0005886">
    <property type="term" value="C:plasma membrane"/>
    <property type="evidence" value="ECO:0007669"/>
    <property type="project" value="UniProtKB-SubCell"/>
</dbReference>
<reference evidence="9 10" key="1">
    <citation type="journal article" date="2021" name="BMC Biol.">
        <title>Horizontally acquired antibacterial genes associated with adaptive radiation of ladybird beetles.</title>
        <authorList>
            <person name="Li H.S."/>
            <person name="Tang X.F."/>
            <person name="Huang Y.H."/>
            <person name="Xu Z.Y."/>
            <person name="Chen M.L."/>
            <person name="Du X.Y."/>
            <person name="Qiu B.Y."/>
            <person name="Chen P.T."/>
            <person name="Zhang W."/>
            <person name="Slipinski A."/>
            <person name="Escalona H.E."/>
            <person name="Waterhouse R.M."/>
            <person name="Zwick A."/>
            <person name="Pang H."/>
        </authorList>
    </citation>
    <scope>NUCLEOTIDE SEQUENCE [LARGE SCALE GENOMIC DNA]</scope>
    <source>
        <strain evidence="9">SYSU2018</strain>
    </source>
</reference>
<evidence type="ECO:0000256" key="4">
    <source>
        <dbReference type="ARBA" id="ARBA00022989"/>
    </source>
</evidence>
<evidence type="ECO:0000313" key="9">
    <source>
        <dbReference type="EMBL" id="KAL3272686.1"/>
    </source>
</evidence>